<gene>
    <name evidence="1" type="ORF">BCR44DRAFT_92105</name>
</gene>
<evidence type="ECO:0000313" key="1">
    <source>
        <dbReference type="EMBL" id="ORZ40575.1"/>
    </source>
</evidence>
<dbReference type="EMBL" id="MCFL01000003">
    <property type="protein sequence ID" value="ORZ40575.1"/>
    <property type="molecule type" value="Genomic_DNA"/>
</dbReference>
<dbReference type="AlphaFoldDB" id="A0A1Y2I148"/>
<protein>
    <recommendedName>
        <fullName evidence="3">F-box domain-containing protein</fullName>
    </recommendedName>
</protein>
<name>A0A1Y2I148_9FUNG</name>
<accession>A0A1Y2I148</accession>
<evidence type="ECO:0008006" key="3">
    <source>
        <dbReference type="Google" id="ProtNLM"/>
    </source>
</evidence>
<dbReference type="Proteomes" id="UP000193411">
    <property type="component" value="Unassembled WGS sequence"/>
</dbReference>
<comment type="caution">
    <text evidence="1">The sequence shown here is derived from an EMBL/GenBank/DDBJ whole genome shotgun (WGS) entry which is preliminary data.</text>
</comment>
<keyword evidence="2" id="KW-1185">Reference proteome</keyword>
<evidence type="ECO:0000313" key="2">
    <source>
        <dbReference type="Proteomes" id="UP000193411"/>
    </source>
</evidence>
<reference evidence="1 2" key="1">
    <citation type="submission" date="2016-07" db="EMBL/GenBank/DDBJ databases">
        <title>Pervasive Adenine N6-methylation of Active Genes in Fungi.</title>
        <authorList>
            <consortium name="DOE Joint Genome Institute"/>
            <person name="Mondo S.J."/>
            <person name="Dannebaum R.O."/>
            <person name="Kuo R.C."/>
            <person name="Labutti K."/>
            <person name="Haridas S."/>
            <person name="Kuo A."/>
            <person name="Salamov A."/>
            <person name="Ahrendt S.R."/>
            <person name="Lipzen A."/>
            <person name="Sullivan W."/>
            <person name="Andreopoulos W.B."/>
            <person name="Clum A."/>
            <person name="Lindquist E."/>
            <person name="Daum C."/>
            <person name="Ramamoorthy G.K."/>
            <person name="Gryganskyi A."/>
            <person name="Culley D."/>
            <person name="Magnuson J.K."/>
            <person name="James T.Y."/>
            <person name="O'Malley M.A."/>
            <person name="Stajich J.E."/>
            <person name="Spatafora J.W."/>
            <person name="Visel A."/>
            <person name="Grigoriev I.V."/>
        </authorList>
    </citation>
    <scope>NUCLEOTIDE SEQUENCE [LARGE SCALE GENOMIC DNA]</scope>
    <source>
        <strain evidence="1 2">PL171</strain>
    </source>
</reference>
<organism evidence="1 2">
    <name type="scientific">Catenaria anguillulae PL171</name>
    <dbReference type="NCBI Taxonomy" id="765915"/>
    <lineage>
        <taxon>Eukaryota</taxon>
        <taxon>Fungi</taxon>
        <taxon>Fungi incertae sedis</taxon>
        <taxon>Blastocladiomycota</taxon>
        <taxon>Blastocladiomycetes</taxon>
        <taxon>Blastocladiales</taxon>
        <taxon>Catenariaceae</taxon>
        <taxon>Catenaria</taxon>
    </lineage>
</organism>
<proteinExistence type="predicted"/>
<sequence>MMPSSTVMPSIWTPAGDPVQCDRLPHLRLHSLVVSAAAAQGDIGTSMLDALYRFARVARKPIESMDSSRLHFPPELVCDIQTCLNQLAAGDIKVTDDARDVLLQVAYNAVFWTGICTSCTPLVRVAMAECRWQLCPEYRDRLPGVLVERPSTLPSQVWSLLVADRRRFGLELVADVLDVCFADTAGLVVSKSAGTPRETAKMRRIEAVVGTLLREPQVEPGLVWDRLLKVCLERMVQPRAVHVGRALVNGGWQFARLVVNQGLMHGRTSNVLGTPDSRLLLDLPFDVQLHLSNFLDLHDIRQLQSACRALHDQFPLGRFQSLDKLEHELHDSSLPGYVYDSARVQSLVDSVPHNQCSSTLNTRILVEAVRHLDMDLAMLFLDPPRSTNRGLVANYAYPWALSVLLFESNVQSNVPGAQRLLPALLTYPELPGSAWILPALAFSQTTRHLLPLVEHVWMFATTPRREYLLHLLGHGTIPAAAPPNGIFAELSDPHRDAPTVTMRVLIALVFAHFNPQVVMHLVEVLGFRPVCNPQLRAILVRTVVAIVPVPRLVACGNVKLLVSVFRWMVLELDGAGGACAEEEEAVLDVAIQVGRKLKEVASQRELGVDGAQVKDIRALCKVGDRRICAVKRAMQWRRVKEKGRRLMTRAVSRLRGTESEQSI</sequence>